<protein>
    <submittedName>
        <fullName evidence="9">ABC transporter permease</fullName>
    </submittedName>
</protein>
<dbReference type="Gene3D" id="1.10.3720.10">
    <property type="entry name" value="MetI-like"/>
    <property type="match status" value="1"/>
</dbReference>
<dbReference type="EMBL" id="BAABGL010000004">
    <property type="protein sequence ID" value="GAA4387690.1"/>
    <property type="molecule type" value="Genomic_DNA"/>
</dbReference>
<comment type="subcellular location">
    <subcellularLocation>
        <location evidence="1 7">Cell membrane</location>
        <topology evidence="1 7">Multi-pass membrane protein</topology>
    </subcellularLocation>
</comment>
<evidence type="ECO:0000256" key="6">
    <source>
        <dbReference type="ARBA" id="ARBA00023136"/>
    </source>
</evidence>
<evidence type="ECO:0000256" key="5">
    <source>
        <dbReference type="ARBA" id="ARBA00022989"/>
    </source>
</evidence>
<evidence type="ECO:0000259" key="8">
    <source>
        <dbReference type="PROSITE" id="PS50928"/>
    </source>
</evidence>
<dbReference type="InterPro" id="IPR051322">
    <property type="entry name" value="AA_ABC_Transporter_Permease"/>
</dbReference>
<organism evidence="9 10">
    <name type="scientific">Brevibacterium pityocampae</name>
    <dbReference type="NCBI Taxonomy" id="506594"/>
    <lineage>
        <taxon>Bacteria</taxon>
        <taxon>Bacillati</taxon>
        <taxon>Actinomycetota</taxon>
        <taxon>Actinomycetes</taxon>
        <taxon>Micrococcales</taxon>
        <taxon>Brevibacteriaceae</taxon>
        <taxon>Brevibacterium</taxon>
    </lineage>
</organism>
<dbReference type="Pfam" id="PF00528">
    <property type="entry name" value="BPD_transp_1"/>
    <property type="match status" value="1"/>
</dbReference>
<sequence>MIDFGTVVPKVADALFETLYMVTAAFLIAAVVGLSLGIFLFATRPGQILGNRAVHFVLNFVVNIFRPIPFIILLVALTPVTRAIIGTSIGPSAAIPPLAIAGAMGIARVAESNLVAVDPGVVEAAEAMGARPLHILFGFVVREAFGPLLLSLTFISISLIDATAVAGAVGGGGLGNLALTYGYQRFDWAVMALIIIVLIVLVQCVQFLGNWIAKRFID</sequence>
<dbReference type="Proteomes" id="UP001500642">
    <property type="component" value="Unassembled WGS sequence"/>
</dbReference>
<feature type="transmembrane region" description="Helical" evidence="7">
    <location>
        <begin position="189"/>
        <end position="213"/>
    </location>
</feature>
<evidence type="ECO:0000256" key="3">
    <source>
        <dbReference type="ARBA" id="ARBA00022475"/>
    </source>
</evidence>
<proteinExistence type="inferred from homology"/>
<evidence type="ECO:0000256" key="1">
    <source>
        <dbReference type="ARBA" id="ARBA00004651"/>
    </source>
</evidence>
<evidence type="ECO:0000313" key="9">
    <source>
        <dbReference type="EMBL" id="GAA4387690.1"/>
    </source>
</evidence>
<accession>A0ABP8JA96</accession>
<evidence type="ECO:0000256" key="7">
    <source>
        <dbReference type="RuleBase" id="RU363032"/>
    </source>
</evidence>
<comment type="caution">
    <text evidence="9">The sequence shown here is derived from an EMBL/GenBank/DDBJ whole genome shotgun (WGS) entry which is preliminary data.</text>
</comment>
<keyword evidence="2 7" id="KW-0813">Transport</keyword>
<feature type="transmembrane region" description="Helical" evidence="7">
    <location>
        <begin position="54"/>
        <end position="77"/>
    </location>
</feature>
<gene>
    <name evidence="9" type="ORF">GCM10023167_11850</name>
</gene>
<dbReference type="CDD" id="cd06261">
    <property type="entry name" value="TM_PBP2"/>
    <property type="match status" value="1"/>
</dbReference>
<evidence type="ECO:0000256" key="4">
    <source>
        <dbReference type="ARBA" id="ARBA00022692"/>
    </source>
</evidence>
<dbReference type="InterPro" id="IPR000515">
    <property type="entry name" value="MetI-like"/>
</dbReference>
<evidence type="ECO:0000256" key="2">
    <source>
        <dbReference type="ARBA" id="ARBA00022448"/>
    </source>
</evidence>
<dbReference type="RefSeq" id="WP_247618380.1">
    <property type="nucleotide sequence ID" value="NZ_BAABGL010000004.1"/>
</dbReference>
<feature type="domain" description="ABC transmembrane type-1" evidence="8">
    <location>
        <begin position="15"/>
        <end position="209"/>
    </location>
</feature>
<keyword evidence="10" id="KW-1185">Reference proteome</keyword>
<keyword evidence="6 7" id="KW-0472">Membrane</keyword>
<keyword evidence="4 7" id="KW-0812">Transmembrane</keyword>
<dbReference type="PANTHER" id="PTHR30450">
    <property type="entry name" value="ABC TRANSPORTER PERMEASE"/>
    <property type="match status" value="1"/>
</dbReference>
<name>A0ABP8JA96_9MICO</name>
<dbReference type="SUPFAM" id="SSF161098">
    <property type="entry name" value="MetI-like"/>
    <property type="match status" value="1"/>
</dbReference>
<evidence type="ECO:0000313" key="10">
    <source>
        <dbReference type="Proteomes" id="UP001500642"/>
    </source>
</evidence>
<comment type="similarity">
    <text evidence="7">Belongs to the binding-protein-dependent transport system permease family.</text>
</comment>
<dbReference type="PROSITE" id="PS50928">
    <property type="entry name" value="ABC_TM1"/>
    <property type="match status" value="1"/>
</dbReference>
<keyword evidence="3" id="KW-1003">Cell membrane</keyword>
<feature type="transmembrane region" description="Helical" evidence="7">
    <location>
        <begin position="20"/>
        <end position="42"/>
    </location>
</feature>
<dbReference type="PANTHER" id="PTHR30450:SF14">
    <property type="entry name" value="TRANSPORTER, PERMEASE PROTEIN, PUTATIVE-RELATED"/>
    <property type="match status" value="1"/>
</dbReference>
<feature type="transmembrane region" description="Helical" evidence="7">
    <location>
        <begin position="83"/>
        <end position="106"/>
    </location>
</feature>
<feature type="transmembrane region" description="Helical" evidence="7">
    <location>
        <begin position="148"/>
        <end position="169"/>
    </location>
</feature>
<reference evidence="10" key="1">
    <citation type="journal article" date="2019" name="Int. J. Syst. Evol. Microbiol.">
        <title>The Global Catalogue of Microorganisms (GCM) 10K type strain sequencing project: providing services to taxonomists for standard genome sequencing and annotation.</title>
        <authorList>
            <consortium name="The Broad Institute Genomics Platform"/>
            <consortium name="The Broad Institute Genome Sequencing Center for Infectious Disease"/>
            <person name="Wu L."/>
            <person name="Ma J."/>
        </authorList>
    </citation>
    <scope>NUCLEOTIDE SEQUENCE [LARGE SCALE GENOMIC DNA]</scope>
    <source>
        <strain evidence="10">JCM 17808</strain>
    </source>
</reference>
<keyword evidence="5 7" id="KW-1133">Transmembrane helix</keyword>
<dbReference type="InterPro" id="IPR035906">
    <property type="entry name" value="MetI-like_sf"/>
</dbReference>